<dbReference type="AlphaFoldDB" id="A0A1M4T4I8"/>
<dbReference type="OrthoDB" id="853657at2"/>
<gene>
    <name evidence="1" type="ORF">SAMN05444408_101210</name>
</gene>
<name>A0A1M4T4I8_9FLAO</name>
<sequence length="213" mass="24626">MKNILTVLSLIMIISCKKEDAKAIKKKQSEDPAINNNTSLITRDDSIKTIDDIKKEYASINSMLISKKLDSTQFSYNCDEREGEVTLYYKDKKLAAVKDFYAEHSHFSSSTLYFIKNEQVFFIFNDETVWNFDDSGTPEKPETKDDIKEKRIYILDHKPVQCFEKNYSVSSKGNNKNPQTISNKETKCDIAELMKKYQLIVKNKDRKGGINCL</sequence>
<keyword evidence="2" id="KW-1185">Reference proteome</keyword>
<protein>
    <recommendedName>
        <fullName evidence="3">Lipoprotein</fullName>
    </recommendedName>
</protein>
<dbReference type="PROSITE" id="PS51257">
    <property type="entry name" value="PROKAR_LIPOPROTEIN"/>
    <property type="match status" value="1"/>
</dbReference>
<proteinExistence type="predicted"/>
<dbReference type="Proteomes" id="UP000184236">
    <property type="component" value="Unassembled WGS sequence"/>
</dbReference>
<evidence type="ECO:0000313" key="2">
    <source>
        <dbReference type="Proteomes" id="UP000184236"/>
    </source>
</evidence>
<dbReference type="RefSeq" id="WP_143149832.1">
    <property type="nucleotide sequence ID" value="NZ_FQVO01000001.1"/>
</dbReference>
<reference evidence="2" key="1">
    <citation type="submission" date="2016-11" db="EMBL/GenBank/DDBJ databases">
        <authorList>
            <person name="Varghese N."/>
            <person name="Submissions S."/>
        </authorList>
    </citation>
    <scope>NUCLEOTIDE SEQUENCE [LARGE SCALE GENOMIC DNA]</scope>
    <source>
        <strain evidence="2">DSM 26898</strain>
    </source>
</reference>
<evidence type="ECO:0000313" key="1">
    <source>
        <dbReference type="EMBL" id="SHE39340.1"/>
    </source>
</evidence>
<dbReference type="EMBL" id="FQVO01000001">
    <property type="protein sequence ID" value="SHE39340.1"/>
    <property type="molecule type" value="Genomic_DNA"/>
</dbReference>
<accession>A0A1M4T4I8</accession>
<organism evidence="1 2">
    <name type="scientific">Chryseobacterium takakiae</name>
    <dbReference type="NCBI Taxonomy" id="1302685"/>
    <lineage>
        <taxon>Bacteria</taxon>
        <taxon>Pseudomonadati</taxon>
        <taxon>Bacteroidota</taxon>
        <taxon>Flavobacteriia</taxon>
        <taxon>Flavobacteriales</taxon>
        <taxon>Weeksellaceae</taxon>
        <taxon>Chryseobacterium group</taxon>
        <taxon>Chryseobacterium</taxon>
    </lineage>
</organism>
<evidence type="ECO:0008006" key="3">
    <source>
        <dbReference type="Google" id="ProtNLM"/>
    </source>
</evidence>